<accession>A0A941EEY6</accession>
<proteinExistence type="inferred from homology"/>
<name>A0A941EEY6_9ACTN</name>
<dbReference type="CDD" id="cd07043">
    <property type="entry name" value="STAS_anti-anti-sigma_factors"/>
    <property type="match status" value="1"/>
</dbReference>
<comment type="caution">
    <text evidence="4">The sequence shown here is derived from an EMBL/GenBank/DDBJ whole genome shotgun (WGS) entry which is preliminary data.</text>
</comment>
<organism evidence="4 5">
    <name type="scientific">Actinospica acidithermotolerans</name>
    <dbReference type="NCBI Taxonomy" id="2828514"/>
    <lineage>
        <taxon>Bacteria</taxon>
        <taxon>Bacillati</taxon>
        <taxon>Actinomycetota</taxon>
        <taxon>Actinomycetes</taxon>
        <taxon>Catenulisporales</taxon>
        <taxon>Actinospicaceae</taxon>
        <taxon>Actinospica</taxon>
    </lineage>
</organism>
<evidence type="ECO:0000313" key="5">
    <source>
        <dbReference type="Proteomes" id="UP000676325"/>
    </source>
</evidence>
<dbReference type="RefSeq" id="WP_212521364.1">
    <property type="nucleotide sequence ID" value="NZ_JAGSOH010000121.1"/>
</dbReference>
<dbReference type="EMBL" id="JAGSOH010000121">
    <property type="protein sequence ID" value="MBR7830236.1"/>
    <property type="molecule type" value="Genomic_DNA"/>
</dbReference>
<dbReference type="InterPro" id="IPR002645">
    <property type="entry name" value="STAS_dom"/>
</dbReference>
<dbReference type="SUPFAM" id="SSF52091">
    <property type="entry name" value="SpoIIaa-like"/>
    <property type="match status" value="1"/>
</dbReference>
<dbReference type="PANTHER" id="PTHR33495:SF2">
    <property type="entry name" value="ANTI-SIGMA FACTOR ANTAGONIST TM_1081-RELATED"/>
    <property type="match status" value="1"/>
</dbReference>
<evidence type="ECO:0000313" key="4">
    <source>
        <dbReference type="EMBL" id="MBR7830236.1"/>
    </source>
</evidence>
<dbReference type="PROSITE" id="PS50801">
    <property type="entry name" value="STAS"/>
    <property type="match status" value="1"/>
</dbReference>
<evidence type="ECO:0000259" key="3">
    <source>
        <dbReference type="PROSITE" id="PS50801"/>
    </source>
</evidence>
<comment type="similarity">
    <text evidence="1 2">Belongs to the anti-sigma-factor antagonist family.</text>
</comment>
<dbReference type="InterPro" id="IPR036513">
    <property type="entry name" value="STAS_dom_sf"/>
</dbReference>
<evidence type="ECO:0000256" key="1">
    <source>
        <dbReference type="ARBA" id="ARBA00009013"/>
    </source>
</evidence>
<dbReference type="InterPro" id="IPR003658">
    <property type="entry name" value="Anti-sigma_ant"/>
</dbReference>
<sequence length="123" mass="13254">MHRFDATTTLSSDRHLAVLAIAGDLDLGTADAFWPDLERLLNTHAGNAVYLKDPLDAVVLDATSLEFLDSSGLRVLLRGARLARGDGTDFRLVAPHPAVRRVLELAGAFRALDVRPSLPEALA</sequence>
<dbReference type="NCBIfam" id="TIGR00377">
    <property type="entry name" value="ant_ant_sig"/>
    <property type="match status" value="1"/>
</dbReference>
<keyword evidence="5" id="KW-1185">Reference proteome</keyword>
<dbReference type="AlphaFoldDB" id="A0A941EEY6"/>
<dbReference type="Gene3D" id="3.30.750.24">
    <property type="entry name" value="STAS domain"/>
    <property type="match status" value="1"/>
</dbReference>
<reference evidence="4" key="1">
    <citation type="submission" date="2021-04" db="EMBL/GenBank/DDBJ databases">
        <title>Genome based classification of Actinospica acidithermotolerans sp. nov., an actinobacterium isolated from an Indonesian hot spring.</title>
        <authorList>
            <person name="Kusuma A.B."/>
            <person name="Putra K.E."/>
            <person name="Nafisah S."/>
            <person name="Loh J."/>
            <person name="Nouioui I."/>
            <person name="Goodfellow M."/>
        </authorList>
    </citation>
    <scope>NUCLEOTIDE SEQUENCE</scope>
    <source>
        <strain evidence="4">MGRD01-02</strain>
    </source>
</reference>
<gene>
    <name evidence="4" type="ORF">KDK95_28290</name>
</gene>
<feature type="domain" description="STAS" evidence="3">
    <location>
        <begin position="6"/>
        <end position="123"/>
    </location>
</feature>
<dbReference type="Proteomes" id="UP000676325">
    <property type="component" value="Unassembled WGS sequence"/>
</dbReference>
<dbReference type="PANTHER" id="PTHR33495">
    <property type="entry name" value="ANTI-SIGMA FACTOR ANTAGONIST TM_1081-RELATED-RELATED"/>
    <property type="match status" value="1"/>
</dbReference>
<evidence type="ECO:0000256" key="2">
    <source>
        <dbReference type="RuleBase" id="RU003749"/>
    </source>
</evidence>
<protein>
    <recommendedName>
        <fullName evidence="2">Anti-sigma factor antagonist</fullName>
    </recommendedName>
</protein>
<dbReference type="GO" id="GO:0043856">
    <property type="term" value="F:anti-sigma factor antagonist activity"/>
    <property type="evidence" value="ECO:0007669"/>
    <property type="project" value="InterPro"/>
</dbReference>
<dbReference type="Pfam" id="PF01740">
    <property type="entry name" value="STAS"/>
    <property type="match status" value="1"/>
</dbReference>